<evidence type="ECO:0000313" key="2">
    <source>
        <dbReference type="EMBL" id="KAF2721174.1"/>
    </source>
</evidence>
<feature type="region of interest" description="Disordered" evidence="1">
    <location>
        <begin position="142"/>
        <end position="408"/>
    </location>
</feature>
<feature type="region of interest" description="Disordered" evidence="1">
    <location>
        <begin position="420"/>
        <end position="497"/>
    </location>
</feature>
<feature type="compositionally biased region" description="Polar residues" evidence="1">
    <location>
        <begin position="159"/>
        <end position="182"/>
    </location>
</feature>
<feature type="compositionally biased region" description="Basic and acidic residues" evidence="1">
    <location>
        <begin position="307"/>
        <end position="325"/>
    </location>
</feature>
<reference evidence="2" key="1">
    <citation type="journal article" date="2020" name="Stud. Mycol.">
        <title>101 Dothideomycetes genomes: a test case for predicting lifestyles and emergence of pathogens.</title>
        <authorList>
            <person name="Haridas S."/>
            <person name="Albert R."/>
            <person name="Binder M."/>
            <person name="Bloem J."/>
            <person name="Labutti K."/>
            <person name="Salamov A."/>
            <person name="Andreopoulos B."/>
            <person name="Baker S."/>
            <person name="Barry K."/>
            <person name="Bills G."/>
            <person name="Bluhm B."/>
            <person name="Cannon C."/>
            <person name="Castanera R."/>
            <person name="Culley D."/>
            <person name="Daum C."/>
            <person name="Ezra D."/>
            <person name="Gonzalez J."/>
            <person name="Henrissat B."/>
            <person name="Kuo A."/>
            <person name="Liang C."/>
            <person name="Lipzen A."/>
            <person name="Lutzoni F."/>
            <person name="Magnuson J."/>
            <person name="Mondo S."/>
            <person name="Nolan M."/>
            <person name="Ohm R."/>
            <person name="Pangilinan J."/>
            <person name="Park H.-J."/>
            <person name="Ramirez L."/>
            <person name="Alfaro M."/>
            <person name="Sun H."/>
            <person name="Tritt A."/>
            <person name="Yoshinaga Y."/>
            <person name="Zwiers L.-H."/>
            <person name="Turgeon B."/>
            <person name="Goodwin S."/>
            <person name="Spatafora J."/>
            <person name="Crous P."/>
            <person name="Grigoriev I."/>
        </authorList>
    </citation>
    <scope>NUCLEOTIDE SEQUENCE</scope>
    <source>
        <strain evidence="2">CBS 116435</strain>
    </source>
</reference>
<feature type="compositionally biased region" description="Polar residues" evidence="1">
    <location>
        <begin position="450"/>
        <end position="468"/>
    </location>
</feature>
<dbReference type="OrthoDB" id="3650944at2759"/>
<evidence type="ECO:0000313" key="3">
    <source>
        <dbReference type="Proteomes" id="UP000799441"/>
    </source>
</evidence>
<organism evidence="2 3">
    <name type="scientific">Polychaeton citri CBS 116435</name>
    <dbReference type="NCBI Taxonomy" id="1314669"/>
    <lineage>
        <taxon>Eukaryota</taxon>
        <taxon>Fungi</taxon>
        <taxon>Dikarya</taxon>
        <taxon>Ascomycota</taxon>
        <taxon>Pezizomycotina</taxon>
        <taxon>Dothideomycetes</taxon>
        <taxon>Dothideomycetidae</taxon>
        <taxon>Capnodiales</taxon>
        <taxon>Capnodiaceae</taxon>
        <taxon>Polychaeton</taxon>
    </lineage>
</organism>
<evidence type="ECO:0000256" key="1">
    <source>
        <dbReference type="SAM" id="MobiDB-lite"/>
    </source>
</evidence>
<protein>
    <submittedName>
        <fullName evidence="2">Uncharacterized protein</fullName>
    </submittedName>
</protein>
<feature type="compositionally biased region" description="Polar residues" evidence="1">
    <location>
        <begin position="429"/>
        <end position="440"/>
    </location>
</feature>
<dbReference type="Proteomes" id="UP000799441">
    <property type="component" value="Unassembled WGS sequence"/>
</dbReference>
<sequence>MALEQTKLARSLAHKLSSQCHDSPGTYKILTNDVRRCRNVLEQLEEGLSEETIDENRRVKVLPIAESANHILQKLDLAIQSYRCSKDPQIDQGIVVAFKSHVQSITDDLTAAYDALTDSAEIAIRFDPRPSLDSAVLEPVSAVSSTNASARDGVRPESLGSSAWSTPVQHDTQSQSSKTELSSMPDAQPDQFEVAAGDGKEVYTSPPVRPSPLLDPNSTRSSQQRGRSPSILSPLYTDPFMSTTLENASSSILCDDETDDVPSSPFDETQPMKPEALERQPSSKGSPSTVKALDVAASPSLPFVSESEPKSESEPESESEPRSEPEPEAESELEPESKPQPESKSESKSESKPESKPRSNSESEPAIGTVEEPSGILENDTADPEIHRREVDAADVEPEFVGPVGSRIQERSTTVRRIVPWPGAGVNIENKSQPQPSSDGSYVDVEDHQPSVQLTSVQDQPKNSTQDAVSAPESPVPEAGDVQQGHGESDLSWEMPLSVLRNQRRWDRFYKSPAAGRLAVANNPTETPGAMSPSPDPRPHAEYQM</sequence>
<feature type="compositionally biased region" description="Polar residues" evidence="1">
    <location>
        <begin position="240"/>
        <end position="252"/>
    </location>
</feature>
<dbReference type="AlphaFoldDB" id="A0A9P4QAE9"/>
<feature type="region of interest" description="Disordered" evidence="1">
    <location>
        <begin position="513"/>
        <end position="545"/>
    </location>
</feature>
<name>A0A9P4QAE9_9PEZI</name>
<feature type="compositionally biased region" description="Basic and acidic residues" evidence="1">
    <location>
        <begin position="335"/>
        <end position="361"/>
    </location>
</feature>
<accession>A0A9P4QAE9</accession>
<comment type="caution">
    <text evidence="2">The sequence shown here is derived from an EMBL/GenBank/DDBJ whole genome shotgun (WGS) entry which is preliminary data.</text>
</comment>
<keyword evidence="3" id="KW-1185">Reference proteome</keyword>
<feature type="compositionally biased region" description="Polar residues" evidence="1">
    <location>
        <begin position="216"/>
        <end position="231"/>
    </location>
</feature>
<dbReference type="EMBL" id="MU003792">
    <property type="protein sequence ID" value="KAF2721174.1"/>
    <property type="molecule type" value="Genomic_DNA"/>
</dbReference>
<gene>
    <name evidence="2" type="ORF">K431DRAFT_73855</name>
</gene>
<proteinExistence type="predicted"/>
<feature type="compositionally biased region" description="Polar residues" evidence="1">
    <location>
        <begin position="280"/>
        <end position="289"/>
    </location>
</feature>